<dbReference type="EMBL" id="CM046393">
    <property type="protein sequence ID" value="KAI8551642.1"/>
    <property type="molecule type" value="Genomic_DNA"/>
</dbReference>
<comment type="caution">
    <text evidence="1">The sequence shown here is derived from an EMBL/GenBank/DDBJ whole genome shotgun (WGS) entry which is preliminary data.</text>
</comment>
<gene>
    <name evidence="1" type="ORF">RHMOL_Rhmol06G0201900</name>
</gene>
<evidence type="ECO:0000313" key="1">
    <source>
        <dbReference type="EMBL" id="KAI8551642.1"/>
    </source>
</evidence>
<evidence type="ECO:0000313" key="2">
    <source>
        <dbReference type="Proteomes" id="UP001062846"/>
    </source>
</evidence>
<sequence length="176" mass="20066">MREGDFSLRVPTSHRSYNQSEYTVFVDNLPNSCGIPWFRLKGLQVGQLPYGTMTSLKLKRSFQERSSFSYEGVQELIEHQGQRQRGVLQRRRHRVVVQSGVGFVIAWGNFGGQQGVFFFVIAGVWQFFAVVGLWSSGGVFLVEAQWVSRLWFDGLPRCLVFSMESSATGLGFFLFF</sequence>
<dbReference type="Proteomes" id="UP001062846">
    <property type="component" value="Chromosome 6"/>
</dbReference>
<keyword evidence="2" id="KW-1185">Reference proteome</keyword>
<protein>
    <submittedName>
        <fullName evidence="1">Uncharacterized protein</fullName>
    </submittedName>
</protein>
<accession>A0ACC0NFX8</accession>
<reference evidence="1" key="1">
    <citation type="submission" date="2022-02" db="EMBL/GenBank/DDBJ databases">
        <title>Plant Genome Project.</title>
        <authorList>
            <person name="Zhang R.-G."/>
        </authorList>
    </citation>
    <scope>NUCLEOTIDE SEQUENCE</scope>
    <source>
        <strain evidence="1">AT1</strain>
    </source>
</reference>
<organism evidence="1 2">
    <name type="scientific">Rhododendron molle</name>
    <name type="common">Chinese azalea</name>
    <name type="synonym">Azalea mollis</name>
    <dbReference type="NCBI Taxonomy" id="49168"/>
    <lineage>
        <taxon>Eukaryota</taxon>
        <taxon>Viridiplantae</taxon>
        <taxon>Streptophyta</taxon>
        <taxon>Embryophyta</taxon>
        <taxon>Tracheophyta</taxon>
        <taxon>Spermatophyta</taxon>
        <taxon>Magnoliopsida</taxon>
        <taxon>eudicotyledons</taxon>
        <taxon>Gunneridae</taxon>
        <taxon>Pentapetalae</taxon>
        <taxon>asterids</taxon>
        <taxon>Ericales</taxon>
        <taxon>Ericaceae</taxon>
        <taxon>Ericoideae</taxon>
        <taxon>Rhodoreae</taxon>
        <taxon>Rhododendron</taxon>
    </lineage>
</organism>
<proteinExistence type="predicted"/>
<name>A0ACC0NFX8_RHOML</name>